<evidence type="ECO:0000313" key="12">
    <source>
        <dbReference type="EMBL" id="RKP11541.1"/>
    </source>
</evidence>
<comment type="similarity">
    <text evidence="1 8 10">Belongs to the thiolase-like superfamily. Beta-ketoacyl-ACP synthases family.</text>
</comment>
<keyword evidence="6 8" id="KW-0275">Fatty acid biosynthesis</keyword>
<keyword evidence="3 8" id="KW-0808">Transferase</keyword>
<feature type="domain" description="Ketosynthase family 3 (KS3)" evidence="11">
    <location>
        <begin position="13"/>
        <end position="446"/>
    </location>
</feature>
<dbReference type="InterPro" id="IPR016039">
    <property type="entry name" value="Thiolase-like"/>
</dbReference>
<keyword evidence="4" id="KW-0276">Fatty acid metabolism</keyword>
<keyword evidence="13" id="KW-1185">Reference proteome</keyword>
<evidence type="ECO:0000259" key="11">
    <source>
        <dbReference type="PROSITE" id="PS52004"/>
    </source>
</evidence>
<dbReference type="InterPro" id="IPR018201">
    <property type="entry name" value="Ketoacyl_synth_AS"/>
</dbReference>
<dbReference type="InterPro" id="IPR020841">
    <property type="entry name" value="PKS_Beta-ketoAc_synthase_dom"/>
</dbReference>
<evidence type="ECO:0000256" key="10">
    <source>
        <dbReference type="RuleBase" id="RU003694"/>
    </source>
</evidence>
<dbReference type="EMBL" id="KZ988824">
    <property type="protein sequence ID" value="RKP11541.1"/>
    <property type="molecule type" value="Genomic_DNA"/>
</dbReference>
<dbReference type="OrthoDB" id="5334845at2759"/>
<accession>A0A4P9Y0I8</accession>
<dbReference type="SMART" id="SM00825">
    <property type="entry name" value="PKS_KS"/>
    <property type="match status" value="1"/>
</dbReference>
<dbReference type="Pfam" id="PF02801">
    <property type="entry name" value="Ketoacyl-synt_C"/>
    <property type="match status" value="1"/>
</dbReference>
<evidence type="ECO:0000256" key="1">
    <source>
        <dbReference type="ARBA" id="ARBA00008467"/>
    </source>
</evidence>
<dbReference type="NCBIfam" id="TIGR03150">
    <property type="entry name" value="fabF"/>
    <property type="match status" value="1"/>
</dbReference>
<keyword evidence="7" id="KW-0012">Acyltransferase</keyword>
<dbReference type="GO" id="GO:0004315">
    <property type="term" value="F:3-oxoacyl-[acyl-carrier-protein] synthase activity"/>
    <property type="evidence" value="ECO:0007669"/>
    <property type="project" value="InterPro"/>
</dbReference>
<evidence type="ECO:0000313" key="13">
    <source>
        <dbReference type="Proteomes" id="UP000267251"/>
    </source>
</evidence>
<evidence type="ECO:0000256" key="8">
    <source>
        <dbReference type="PIRNR" id="PIRNR000447"/>
    </source>
</evidence>
<reference evidence="13" key="1">
    <citation type="journal article" date="2018" name="Nat. Microbiol.">
        <title>Leveraging single-cell genomics to expand the fungal tree of life.</title>
        <authorList>
            <person name="Ahrendt S.R."/>
            <person name="Quandt C.A."/>
            <person name="Ciobanu D."/>
            <person name="Clum A."/>
            <person name="Salamov A."/>
            <person name="Andreopoulos B."/>
            <person name="Cheng J.F."/>
            <person name="Woyke T."/>
            <person name="Pelin A."/>
            <person name="Henrissat B."/>
            <person name="Reynolds N.K."/>
            <person name="Benny G.L."/>
            <person name="Smith M.E."/>
            <person name="James T.Y."/>
            <person name="Grigoriev I.V."/>
        </authorList>
    </citation>
    <scope>NUCLEOTIDE SEQUENCE [LARGE SCALE GENOMIC DNA]</scope>
</reference>
<evidence type="ECO:0000256" key="7">
    <source>
        <dbReference type="ARBA" id="ARBA00023315"/>
    </source>
</evidence>
<dbReference type="GO" id="GO:0005739">
    <property type="term" value="C:mitochondrion"/>
    <property type="evidence" value="ECO:0007669"/>
    <property type="project" value="TreeGrafter"/>
</dbReference>
<dbReference type="PANTHER" id="PTHR11712">
    <property type="entry name" value="POLYKETIDE SYNTHASE-RELATED"/>
    <property type="match status" value="1"/>
</dbReference>
<gene>
    <name evidence="12" type="ORF">BJ684DRAFT_12791</name>
</gene>
<name>A0A4P9Y0I8_9FUNG</name>
<dbReference type="CDD" id="cd00834">
    <property type="entry name" value="KAS_I_II"/>
    <property type="match status" value="1"/>
</dbReference>
<evidence type="ECO:0000256" key="6">
    <source>
        <dbReference type="ARBA" id="ARBA00023160"/>
    </source>
</evidence>
<dbReference type="PROSITE" id="PS00606">
    <property type="entry name" value="KS3_1"/>
    <property type="match status" value="1"/>
</dbReference>
<sequence>MTTASIHRGVSKARRVVVTGMGLVSPLGVGVSRVWERLVEGKASGLRSLRREDDPPSHLAPLNGLPCTVAACVPRGPRSEGGFLASEYLDSGEERRLALFTQYALAAAHEALEDAQYRPRSDEARERMGVCVGSGIGSLEDTVDEMDRQLRTAYRRISPMYIPRILTNMAAGHLSIRHGLWGPNHAVATACTTGLHAIGDACRFIQEGDADVMLAGGTEACISPIAIAGFSRAKALATSFNDNPQGASRPFDSRREGFIMGEGAGILVLEEAGHARERGAKIYGEIVGYGLSGDAHHMTAPSEDGRGALLAMSRALGHAGIPPTQVDYINAHATSTPLGDTAENRAILRLVGGGRGKELAISSTKGAIGHLLGAAGAVETIFTLLALSTDKAPPTKNLDRLHAEEEDEGAYPFDYIRDQGQSRPVEIALTNSFGFGGTNASLCMRKWRDER</sequence>
<evidence type="ECO:0000256" key="9">
    <source>
        <dbReference type="PIRSR" id="PIRSR000447-1"/>
    </source>
</evidence>
<protein>
    <recommendedName>
        <fullName evidence="8">3-oxoacyl-[acyl-carrier-protein] synthase</fullName>
    </recommendedName>
</protein>
<feature type="active site" description="For beta-ketoacyl synthase activity" evidence="9">
    <location>
        <position position="191"/>
    </location>
</feature>
<dbReference type="PIRSF" id="PIRSF000447">
    <property type="entry name" value="KAS_II"/>
    <property type="match status" value="1"/>
</dbReference>
<dbReference type="GO" id="GO:0006633">
    <property type="term" value="P:fatty acid biosynthetic process"/>
    <property type="evidence" value="ECO:0007669"/>
    <property type="project" value="UniProtKB-KW"/>
</dbReference>
<dbReference type="InterPro" id="IPR014031">
    <property type="entry name" value="Ketoacyl_synth_C"/>
</dbReference>
<keyword evidence="5" id="KW-0443">Lipid metabolism</keyword>
<keyword evidence="2 8" id="KW-0444">Lipid biosynthesis</keyword>
<dbReference type="Gene3D" id="3.40.47.10">
    <property type="match status" value="2"/>
</dbReference>
<dbReference type="NCBIfam" id="NF005589">
    <property type="entry name" value="PRK07314.1"/>
    <property type="match status" value="1"/>
</dbReference>
<dbReference type="FunFam" id="3.40.47.10:FF:000009">
    <property type="entry name" value="3-oxoacyl-[acyl-carrier-protein] synthase 2"/>
    <property type="match status" value="1"/>
</dbReference>
<dbReference type="InterPro" id="IPR000794">
    <property type="entry name" value="Beta-ketoacyl_synthase"/>
</dbReference>
<dbReference type="Pfam" id="PF00109">
    <property type="entry name" value="ketoacyl-synt"/>
    <property type="match status" value="1"/>
</dbReference>
<evidence type="ECO:0000256" key="4">
    <source>
        <dbReference type="ARBA" id="ARBA00022832"/>
    </source>
</evidence>
<dbReference type="AlphaFoldDB" id="A0A4P9Y0I8"/>
<dbReference type="InterPro" id="IPR017568">
    <property type="entry name" value="3-oxoacyl-ACP_synth-2"/>
</dbReference>
<evidence type="ECO:0000256" key="2">
    <source>
        <dbReference type="ARBA" id="ARBA00022516"/>
    </source>
</evidence>
<proteinExistence type="inferred from homology"/>
<evidence type="ECO:0000256" key="5">
    <source>
        <dbReference type="ARBA" id="ARBA00023098"/>
    </source>
</evidence>
<evidence type="ECO:0000256" key="3">
    <source>
        <dbReference type="ARBA" id="ARBA00022679"/>
    </source>
</evidence>
<dbReference type="PROSITE" id="PS52004">
    <property type="entry name" value="KS3_2"/>
    <property type="match status" value="1"/>
</dbReference>
<dbReference type="PANTHER" id="PTHR11712:SF336">
    <property type="entry name" value="3-OXOACYL-[ACYL-CARRIER-PROTEIN] SYNTHASE, MITOCHONDRIAL"/>
    <property type="match status" value="1"/>
</dbReference>
<dbReference type="SUPFAM" id="SSF53901">
    <property type="entry name" value="Thiolase-like"/>
    <property type="match status" value="2"/>
</dbReference>
<dbReference type="Proteomes" id="UP000267251">
    <property type="component" value="Unassembled WGS sequence"/>
</dbReference>
<dbReference type="InterPro" id="IPR014030">
    <property type="entry name" value="Ketoacyl_synth_N"/>
</dbReference>
<organism evidence="12 13">
    <name type="scientific">Piptocephalis cylindrospora</name>
    <dbReference type="NCBI Taxonomy" id="1907219"/>
    <lineage>
        <taxon>Eukaryota</taxon>
        <taxon>Fungi</taxon>
        <taxon>Fungi incertae sedis</taxon>
        <taxon>Zoopagomycota</taxon>
        <taxon>Zoopagomycotina</taxon>
        <taxon>Zoopagomycetes</taxon>
        <taxon>Zoopagales</taxon>
        <taxon>Piptocephalidaceae</taxon>
        <taxon>Piptocephalis</taxon>
    </lineage>
</organism>